<name>A0A1D8NNI8_YARLL</name>
<evidence type="ECO:0000313" key="1">
    <source>
        <dbReference type="EMBL" id="AOW07210.1"/>
    </source>
</evidence>
<dbReference type="AlphaFoldDB" id="A0A1D8NNI8"/>
<dbReference type="EMBL" id="CP017558">
    <property type="protein sequence ID" value="AOW07210.1"/>
    <property type="molecule type" value="Genomic_DNA"/>
</dbReference>
<dbReference type="GeneID" id="94583985"/>
<reference evidence="1 2" key="1">
    <citation type="journal article" date="2016" name="PLoS ONE">
        <title>Sequence Assembly of Yarrowia lipolytica Strain W29/CLIB89 Shows Transposable Element Diversity.</title>
        <authorList>
            <person name="Magnan C."/>
            <person name="Yu J."/>
            <person name="Chang I."/>
            <person name="Jahn E."/>
            <person name="Kanomata Y."/>
            <person name="Wu J."/>
            <person name="Zeller M."/>
            <person name="Oakes M."/>
            <person name="Baldi P."/>
            <person name="Sandmeyer S."/>
        </authorList>
    </citation>
    <scope>NUCLEOTIDE SEQUENCE [LARGE SCALE GENOMIC DNA]</scope>
    <source>
        <strain evidence="2">CLIB89(W29)</strain>
    </source>
</reference>
<dbReference type="RefSeq" id="XP_068139506.1">
    <property type="nucleotide sequence ID" value="XM_068283405.1"/>
</dbReference>
<gene>
    <name evidence="1" type="ORF">YALI1_F20234g</name>
</gene>
<dbReference type="Proteomes" id="UP000182444">
    <property type="component" value="Chromosome 1F"/>
</dbReference>
<sequence>MGVCGMWVRKEHATSAKRLYPCTSTWSLLNGDAKKEVCLYGRSDWSDIFSFQHSDWPTNVPTRDRCFFFFFLPPSLGYEMKLLLIWDKSRGKRVKPIQQVGDLYLYFIEGVKETGNRSLTSWKLAASSTHKTLVSTSSTIHRKPDTKVQQVPPPCLAQRLYAGDLWRRGEWATGGGNGSALKTPTRRVGPLFLHRPECFFLC</sequence>
<proteinExistence type="predicted"/>
<evidence type="ECO:0000313" key="2">
    <source>
        <dbReference type="Proteomes" id="UP000182444"/>
    </source>
</evidence>
<dbReference type="VEuPathDB" id="FungiDB:YALI1_F20234g"/>
<accession>A0A1D8NNI8</accession>
<organism evidence="1 2">
    <name type="scientific">Yarrowia lipolytica</name>
    <name type="common">Candida lipolytica</name>
    <dbReference type="NCBI Taxonomy" id="4952"/>
    <lineage>
        <taxon>Eukaryota</taxon>
        <taxon>Fungi</taxon>
        <taxon>Dikarya</taxon>
        <taxon>Ascomycota</taxon>
        <taxon>Saccharomycotina</taxon>
        <taxon>Dipodascomycetes</taxon>
        <taxon>Dipodascales</taxon>
        <taxon>Dipodascales incertae sedis</taxon>
        <taxon>Yarrowia</taxon>
    </lineage>
</organism>
<protein>
    <submittedName>
        <fullName evidence="1">Uncharacterized protein</fullName>
    </submittedName>
</protein>